<protein>
    <submittedName>
        <fullName evidence="2">Uncharacterized protein</fullName>
    </submittedName>
</protein>
<gene>
    <name evidence="2" type="ORF">LWI28_007698</name>
</gene>
<dbReference type="EMBL" id="JAJSOW010000106">
    <property type="protein sequence ID" value="KAI9160391.1"/>
    <property type="molecule type" value="Genomic_DNA"/>
</dbReference>
<evidence type="ECO:0000313" key="2">
    <source>
        <dbReference type="EMBL" id="KAI9160391.1"/>
    </source>
</evidence>
<organism evidence="2 3">
    <name type="scientific">Acer negundo</name>
    <name type="common">Box elder</name>
    <dbReference type="NCBI Taxonomy" id="4023"/>
    <lineage>
        <taxon>Eukaryota</taxon>
        <taxon>Viridiplantae</taxon>
        <taxon>Streptophyta</taxon>
        <taxon>Embryophyta</taxon>
        <taxon>Tracheophyta</taxon>
        <taxon>Spermatophyta</taxon>
        <taxon>Magnoliopsida</taxon>
        <taxon>eudicotyledons</taxon>
        <taxon>Gunneridae</taxon>
        <taxon>Pentapetalae</taxon>
        <taxon>rosids</taxon>
        <taxon>malvids</taxon>
        <taxon>Sapindales</taxon>
        <taxon>Sapindaceae</taxon>
        <taxon>Hippocastanoideae</taxon>
        <taxon>Acereae</taxon>
        <taxon>Acer</taxon>
    </lineage>
</organism>
<comment type="caution">
    <text evidence="2">The sequence shown here is derived from an EMBL/GenBank/DDBJ whole genome shotgun (WGS) entry which is preliminary data.</text>
</comment>
<keyword evidence="3" id="KW-1185">Reference proteome</keyword>
<dbReference type="Proteomes" id="UP001064489">
    <property type="component" value="Chromosome 2"/>
</dbReference>
<reference evidence="2" key="1">
    <citation type="journal article" date="2022" name="Plant J.">
        <title>Strategies of tolerance reflected in two North American maple genomes.</title>
        <authorList>
            <person name="McEvoy S.L."/>
            <person name="Sezen U.U."/>
            <person name="Trouern-Trend A."/>
            <person name="McMahon S.M."/>
            <person name="Schaberg P.G."/>
            <person name="Yang J."/>
            <person name="Wegrzyn J.L."/>
            <person name="Swenson N.G."/>
        </authorList>
    </citation>
    <scope>NUCLEOTIDE SEQUENCE</scope>
    <source>
        <strain evidence="2">91603</strain>
    </source>
</reference>
<name>A0AAD5NIH2_ACENE</name>
<proteinExistence type="predicted"/>
<reference evidence="2" key="2">
    <citation type="submission" date="2023-02" db="EMBL/GenBank/DDBJ databases">
        <authorList>
            <person name="Swenson N.G."/>
            <person name="Wegrzyn J.L."/>
            <person name="Mcevoy S.L."/>
        </authorList>
    </citation>
    <scope>NUCLEOTIDE SEQUENCE</scope>
    <source>
        <strain evidence="2">91603</strain>
        <tissue evidence="2">Leaf</tissue>
    </source>
</reference>
<evidence type="ECO:0000256" key="1">
    <source>
        <dbReference type="SAM" id="MobiDB-lite"/>
    </source>
</evidence>
<evidence type="ECO:0000313" key="3">
    <source>
        <dbReference type="Proteomes" id="UP001064489"/>
    </source>
</evidence>
<sequence length="155" mass="17481">MNDPDANEVTYKSMCGMMIKVLFDVLPKVLPQPVVKDVFPNESTEKNTSEVITKVMYDVLPKVLPHALNDVLPKNLYNVHGTASDFANIKDKTEEVDNKDSEAIKSDGHPSKVNECADKKDYPKEIDNKDSEALIRDERASKVDEFEVAVEEHIF</sequence>
<feature type="region of interest" description="Disordered" evidence="1">
    <location>
        <begin position="93"/>
        <end position="118"/>
    </location>
</feature>
<dbReference type="AlphaFoldDB" id="A0AAD5NIH2"/>
<accession>A0AAD5NIH2</accession>